<name>K0TML3_THAOC</name>
<comment type="caution">
    <text evidence="3">The sequence shown here is derived from an EMBL/GenBank/DDBJ whole genome shotgun (WGS) entry which is preliminary data.</text>
</comment>
<dbReference type="AlphaFoldDB" id="K0TML3"/>
<keyword evidence="4" id="KW-1185">Reference proteome</keyword>
<gene>
    <name evidence="3" type="ORF">THAOC_05656</name>
</gene>
<feature type="region of interest" description="Disordered" evidence="1">
    <location>
        <begin position="405"/>
        <end position="435"/>
    </location>
</feature>
<accession>K0TML3</accession>
<feature type="non-terminal residue" evidence="3">
    <location>
        <position position="828"/>
    </location>
</feature>
<protein>
    <submittedName>
        <fullName evidence="3">Uncharacterized protein</fullName>
    </submittedName>
</protein>
<feature type="region of interest" description="Disordered" evidence="1">
    <location>
        <begin position="796"/>
        <end position="828"/>
    </location>
</feature>
<evidence type="ECO:0000313" key="4">
    <source>
        <dbReference type="Proteomes" id="UP000266841"/>
    </source>
</evidence>
<sequence>MSLSCFRRAAAVVLCLTEVSSAFLPTWVPGASIQAIPDLNRYTTVFADEPMDVRLTVGLTKENVFVIDGFQFQLAGTLADGASATPSAKGVPLPGANGPKPHLSSGAMTVTCEQPGKYINLQGLQRVELTGGVWEIIWRENSPAGILICGFHLASDAERNDCIMERGNIYLTFPIWSEDGLRRERAKKEKAQIEYDEHAMERDNELELMKETPNLLMKALHFRQACQATQKMDFSDLHHYVDVPSTSDVKIFGELHCVKTGTVWRTNGNAFNEPFRSAKQLQQGRHNKKWEKRAVYPVHCDVQNESRQATGKVILSALTLSCSLGRRPGGPGHVLLLHLVDERAHLDHVPNLVQTVLGYLVGREPLSSVPFVLHELQPRRSLREQVHGPLQLVAAREDVPAAHDVQAETRPGHRNDESADVPQVSHRPGPHEGQDDDVVLLPLVLVDRRHGPRGDASEGRVLSAPLGEDVVEQLPLAVVGCQDGYFLGGISDEDEVLGIGWTRSHGQSNNHGRADGPEGLFSSPERAPHSTRPRRGSDRRRGTAWTLPVPTEVKLTVILDVDELERPRQPRIRPEVPLVRQNPVEIAEVPVPPRVQPGDLRPRPPLPIELDRRDAEPDEPGEHGLVVAGVPAERRVLHHGGELVVVADEADALEPARRARVVGLAALEDEGDEALDRRRHANDLGLLREQVVRPLSHAPQELDGPVLGELVEHRLDLTQPRPRVGERHGLPVLDAQVRPQGQDVRDVLVVPRPPRGVAEPPDPPVDVAGSEVPRRLARVRRAAVVAPLPPAAHAEALGHELDLLEERPPPGHDVSDPSPPREVVARAG</sequence>
<keyword evidence="2" id="KW-0732">Signal</keyword>
<feature type="region of interest" description="Disordered" evidence="1">
    <location>
        <begin position="591"/>
        <end position="621"/>
    </location>
</feature>
<dbReference type="eggNOG" id="ENOG502SQSY">
    <property type="taxonomic scope" value="Eukaryota"/>
</dbReference>
<organism evidence="3 4">
    <name type="scientific">Thalassiosira oceanica</name>
    <name type="common">Marine diatom</name>
    <dbReference type="NCBI Taxonomy" id="159749"/>
    <lineage>
        <taxon>Eukaryota</taxon>
        <taxon>Sar</taxon>
        <taxon>Stramenopiles</taxon>
        <taxon>Ochrophyta</taxon>
        <taxon>Bacillariophyta</taxon>
        <taxon>Coscinodiscophyceae</taxon>
        <taxon>Thalassiosirophycidae</taxon>
        <taxon>Thalassiosirales</taxon>
        <taxon>Thalassiosiraceae</taxon>
        <taxon>Thalassiosira</taxon>
    </lineage>
</organism>
<dbReference type="Proteomes" id="UP000266841">
    <property type="component" value="Unassembled WGS sequence"/>
</dbReference>
<feature type="region of interest" description="Disordered" evidence="1">
    <location>
        <begin position="501"/>
        <end position="543"/>
    </location>
</feature>
<evidence type="ECO:0000256" key="1">
    <source>
        <dbReference type="SAM" id="MobiDB-lite"/>
    </source>
</evidence>
<feature type="compositionally biased region" description="Basic and acidic residues" evidence="1">
    <location>
        <begin position="405"/>
        <end position="417"/>
    </location>
</feature>
<proteinExistence type="predicted"/>
<evidence type="ECO:0000313" key="3">
    <source>
        <dbReference type="EMBL" id="EJK72777.1"/>
    </source>
</evidence>
<reference evidence="3 4" key="1">
    <citation type="journal article" date="2012" name="Genome Biol.">
        <title>Genome and low-iron response of an oceanic diatom adapted to chronic iron limitation.</title>
        <authorList>
            <person name="Lommer M."/>
            <person name="Specht M."/>
            <person name="Roy A.S."/>
            <person name="Kraemer L."/>
            <person name="Andreson R."/>
            <person name="Gutowska M.A."/>
            <person name="Wolf J."/>
            <person name="Bergner S.V."/>
            <person name="Schilhabel M.B."/>
            <person name="Klostermeier U.C."/>
            <person name="Beiko R.G."/>
            <person name="Rosenstiel P."/>
            <person name="Hippler M."/>
            <person name="Laroche J."/>
        </authorList>
    </citation>
    <scope>NUCLEOTIDE SEQUENCE [LARGE SCALE GENOMIC DNA]</scope>
    <source>
        <strain evidence="3 4">CCMP1005</strain>
    </source>
</reference>
<feature type="compositionally biased region" description="Basic and acidic residues" evidence="1">
    <location>
        <begin position="796"/>
        <end position="815"/>
    </location>
</feature>
<dbReference type="EMBL" id="AGNL01005318">
    <property type="protein sequence ID" value="EJK72777.1"/>
    <property type="molecule type" value="Genomic_DNA"/>
</dbReference>
<dbReference type="OrthoDB" id="45000at2759"/>
<evidence type="ECO:0000256" key="2">
    <source>
        <dbReference type="SAM" id="SignalP"/>
    </source>
</evidence>
<feature type="chain" id="PRO_5003838599" evidence="2">
    <location>
        <begin position="23"/>
        <end position="828"/>
    </location>
</feature>
<feature type="signal peptide" evidence="2">
    <location>
        <begin position="1"/>
        <end position="22"/>
    </location>
</feature>